<organism evidence="2 3">
    <name type="scientific">Mycolicibacterium llatzerense</name>
    <dbReference type="NCBI Taxonomy" id="280871"/>
    <lineage>
        <taxon>Bacteria</taxon>
        <taxon>Bacillati</taxon>
        <taxon>Actinomycetota</taxon>
        <taxon>Actinomycetes</taxon>
        <taxon>Mycobacteriales</taxon>
        <taxon>Mycobacteriaceae</taxon>
        <taxon>Mycolicibacterium</taxon>
    </lineage>
</organism>
<feature type="region of interest" description="Disordered" evidence="1">
    <location>
        <begin position="28"/>
        <end position="47"/>
    </location>
</feature>
<protein>
    <submittedName>
        <fullName evidence="2">Uncharacterized protein</fullName>
    </submittedName>
</protein>
<keyword evidence="3" id="KW-1185">Reference proteome</keyword>
<dbReference type="Proteomes" id="UP000032221">
    <property type="component" value="Unassembled WGS sequence"/>
</dbReference>
<comment type="caution">
    <text evidence="2">The sequence shown here is derived from an EMBL/GenBank/DDBJ whole genome shotgun (WGS) entry which is preliminary data.</text>
</comment>
<reference evidence="2 3" key="1">
    <citation type="submission" date="2015-01" db="EMBL/GenBank/DDBJ databases">
        <title>Genome sequence of Mycobacterium llatzerense and Mycobacterium immunogenum recovered from brain abscess.</title>
        <authorList>
            <person name="Greninger A.L."/>
            <person name="Langelier C."/>
            <person name="Cunningham G."/>
            <person name="Chiu C.Y."/>
            <person name="Miller S."/>
        </authorList>
    </citation>
    <scope>NUCLEOTIDE SEQUENCE [LARGE SCALE GENOMIC DNA]</scope>
    <source>
        <strain evidence="2 3">CLUC14</strain>
    </source>
</reference>
<evidence type="ECO:0000256" key="1">
    <source>
        <dbReference type="SAM" id="MobiDB-lite"/>
    </source>
</evidence>
<dbReference type="STRING" id="280871.TL10_27385"/>
<dbReference type="EMBL" id="JXST01000060">
    <property type="protein sequence ID" value="KIU13901.1"/>
    <property type="molecule type" value="Genomic_DNA"/>
</dbReference>
<accession>A0A0D1LDC3</accession>
<proteinExistence type="predicted"/>
<gene>
    <name evidence="2" type="ORF">TL10_27385</name>
</gene>
<evidence type="ECO:0000313" key="3">
    <source>
        <dbReference type="Proteomes" id="UP000032221"/>
    </source>
</evidence>
<name>A0A0D1LDC3_9MYCO</name>
<dbReference type="AlphaFoldDB" id="A0A0D1LDC3"/>
<evidence type="ECO:0000313" key="2">
    <source>
        <dbReference type="EMBL" id="KIU13901.1"/>
    </source>
</evidence>
<sequence length="93" mass="10169">MRATRWRQFVGQGLAADRGGLATKYGLGQQRRGWRRQPRQRGIPDCASGRAETIGAAADDESIGDDVVNADRPGWFAVNQAAVPCSTGVHRRY</sequence>